<gene>
    <name evidence="18" type="ORF">POJ06DRAFT_243052</name>
</gene>
<keyword evidence="8" id="KW-0175">Coiled coil</keyword>
<dbReference type="GO" id="GO:0016787">
    <property type="term" value="F:hydrolase activity"/>
    <property type="evidence" value="ECO:0007669"/>
    <property type="project" value="UniProtKB-KW"/>
</dbReference>
<dbReference type="InterPro" id="IPR047149">
    <property type="entry name" value="KIF11-like"/>
</dbReference>
<comment type="function">
    <text evidence="13">Required for assembly of the mitotic spindle. Interacts with spindle microtubules to produce an outwardly directed force acting upon the poles. Following spindle assembly, CIN8 and KIP1 apparently act to oppose a force that draws separated poles back together. This force seems to be mediate by KAR3.</text>
</comment>
<keyword evidence="6" id="KW-0498">Mitosis</keyword>
<dbReference type="PANTHER" id="PTHR47970">
    <property type="entry name" value="KINESIN-LIKE PROTEIN KIF11"/>
    <property type="match status" value="1"/>
</dbReference>
<evidence type="ECO:0000256" key="8">
    <source>
        <dbReference type="ARBA" id="ARBA00023054"/>
    </source>
</evidence>
<evidence type="ECO:0000259" key="17">
    <source>
        <dbReference type="PROSITE" id="PS50067"/>
    </source>
</evidence>
<evidence type="ECO:0000256" key="14">
    <source>
        <dbReference type="ARBA" id="ARBA00074599"/>
    </source>
</evidence>
<dbReference type="GO" id="GO:0072686">
    <property type="term" value="C:mitotic spindle"/>
    <property type="evidence" value="ECO:0007669"/>
    <property type="project" value="TreeGrafter"/>
</dbReference>
<evidence type="ECO:0000256" key="7">
    <source>
        <dbReference type="ARBA" id="ARBA00022840"/>
    </source>
</evidence>
<dbReference type="GeneID" id="80881465"/>
<dbReference type="Pfam" id="PF00225">
    <property type="entry name" value="Kinesin"/>
    <property type="match status" value="1"/>
</dbReference>
<comment type="similarity">
    <text evidence="12">Belongs to the TRAFAC class myosin-kinesin ATPase superfamily. Kinesin family. KIN-5/BimC subfamily.</text>
</comment>
<sequence>MSAKQSGSLLSVPTKRSNSMRPPSTIPLSSASSSRLNRASEANPSMARAPSPAFGSSAPPKSRRSTENQPPAPMKRKEPSLAAPPQVTSANNSSRPSSRSSNRGDSARPSTRTENLDAAANKETNIHVVVRCRGRNEREVKESSGVVASATSHKDITVQTGPLALSNKTYTFDRVFGPEADQAMVYEDVVAPILEEALAGYNCTVFAYGQTGTGKTYTMSGDVSDNYGTFANDAGIIPRALYRLFQALEVEQSEYSVKCSFIELYNEELRDLISKDDDRKVKIYEDTNKKGIIIQGMEESFIKDPGEGLKILQDGSHKRQVAATKCNDLSSRSHTVFTITIHVKEISSAGEEYLRIGKLNLVDLAGSENISRSGAENKRAREAGIINQSLLTLGRVINALVDRSSHIPYRESKLTRLLQDSLGGRTKTCIIATISPAKMNLEETISTLDYASRAKNIRNKPQLNQVMSKKTLIKEYILEIERLKADLSACRQKNGVYITAESYQDITAESESRRILVDEQKRKIEVMETQLKAAREQYELSVKSMLETKKELEFTSKELVDTQAALTVTEKELLNTKQSLHEETTLRHAYAATEQQLSRTAESLIFSVQQAASDVSDLNNTIELHTAVGVTNRSIFEQSQKTVSDASQQFVNRATAYATSQNKYFDGASERLRTLLVTESSRLGGIYNLINERIAQFDRQEGSLRDMMGNSKTEMNQVLEDIKVLREDIKEKVGEGLSDLNNATEKISQELMNQIEAFQGHTSTSYNQLGRDLKGLFDDMQRHMNAQNSEIEKLHAALVNAAASASTEIEVRSKALWDSVEEENKKAVEDQQTLISQISSLISSMVDEQTHRLATRIQGVQKEMATSKTSLDTAGHEFVTGVSGWLNKQGEFQRSMMQNKERIKQTIVESYRAAEQEGEGLQESTRTIHSEAIKIVSSQKENLSTQMQALDEFVTRARARNESHHMDYGLAIRSMESELHEGLDGANKDIEDSARGLHVYGDEAKISLETAMTDADVHSNASVKEFTALRDAILKVQLRAYVPSGHTPKKGKTYDVPMHLPKTIALEEVDLGNN</sequence>
<dbReference type="GO" id="GO:0007018">
    <property type="term" value="P:microtubule-based movement"/>
    <property type="evidence" value="ECO:0007669"/>
    <property type="project" value="InterPro"/>
</dbReference>
<name>A0AAD7QZS7_9ASCO</name>
<evidence type="ECO:0000256" key="15">
    <source>
        <dbReference type="PROSITE-ProRule" id="PRU00283"/>
    </source>
</evidence>
<evidence type="ECO:0000256" key="16">
    <source>
        <dbReference type="SAM" id="MobiDB-lite"/>
    </source>
</evidence>
<dbReference type="GO" id="GO:0005876">
    <property type="term" value="C:spindle microtubule"/>
    <property type="evidence" value="ECO:0007669"/>
    <property type="project" value="TreeGrafter"/>
</dbReference>
<dbReference type="GO" id="GO:0008017">
    <property type="term" value="F:microtubule binding"/>
    <property type="evidence" value="ECO:0007669"/>
    <property type="project" value="InterPro"/>
</dbReference>
<dbReference type="GO" id="GO:0005634">
    <property type="term" value="C:nucleus"/>
    <property type="evidence" value="ECO:0007669"/>
    <property type="project" value="TreeGrafter"/>
</dbReference>
<evidence type="ECO:0000256" key="11">
    <source>
        <dbReference type="ARBA" id="ARBA00023306"/>
    </source>
</evidence>
<evidence type="ECO:0000256" key="3">
    <source>
        <dbReference type="ARBA" id="ARBA00022618"/>
    </source>
</evidence>
<feature type="region of interest" description="Disordered" evidence="16">
    <location>
        <begin position="1"/>
        <end position="122"/>
    </location>
</feature>
<keyword evidence="11" id="KW-0131">Cell cycle</keyword>
<feature type="binding site" evidence="15">
    <location>
        <begin position="209"/>
        <end position="216"/>
    </location>
    <ligand>
        <name>ATP</name>
        <dbReference type="ChEBI" id="CHEBI:30616"/>
    </ligand>
</feature>
<keyword evidence="7 15" id="KW-0067">ATP-binding</keyword>
<evidence type="ECO:0000256" key="13">
    <source>
        <dbReference type="ARBA" id="ARBA00059896"/>
    </source>
</evidence>
<dbReference type="InterPro" id="IPR019821">
    <property type="entry name" value="Kinesin_motor_CS"/>
</dbReference>
<comment type="caution">
    <text evidence="18">The sequence shown here is derived from an EMBL/GenBank/DDBJ whole genome shotgun (WGS) entry which is preliminary data.</text>
</comment>
<evidence type="ECO:0000256" key="5">
    <source>
        <dbReference type="ARBA" id="ARBA00022741"/>
    </source>
</evidence>
<dbReference type="GO" id="GO:0005524">
    <property type="term" value="F:ATP binding"/>
    <property type="evidence" value="ECO:0007669"/>
    <property type="project" value="UniProtKB-UniRule"/>
</dbReference>
<dbReference type="InterPro" id="IPR027417">
    <property type="entry name" value="P-loop_NTPase"/>
</dbReference>
<evidence type="ECO:0000256" key="12">
    <source>
        <dbReference type="ARBA" id="ARBA00034704"/>
    </source>
</evidence>
<evidence type="ECO:0000256" key="4">
    <source>
        <dbReference type="ARBA" id="ARBA00022701"/>
    </source>
</evidence>
<evidence type="ECO:0000313" key="18">
    <source>
        <dbReference type="EMBL" id="KAJ8103881.1"/>
    </source>
</evidence>
<feature type="domain" description="Kinesin motor" evidence="17">
    <location>
        <begin position="125"/>
        <end position="457"/>
    </location>
</feature>
<keyword evidence="5 15" id="KW-0547">Nucleotide-binding</keyword>
<dbReference type="FunFam" id="3.40.850.10:FF:000051">
    <property type="entry name" value="Kinesin-like protein bimC"/>
    <property type="match status" value="1"/>
</dbReference>
<evidence type="ECO:0000256" key="9">
    <source>
        <dbReference type="ARBA" id="ARBA00023175"/>
    </source>
</evidence>
<keyword evidence="9 15" id="KW-0505">Motor protein</keyword>
<dbReference type="PRINTS" id="PR00380">
    <property type="entry name" value="KINESINHEAVY"/>
</dbReference>
<evidence type="ECO:0000313" key="19">
    <source>
        <dbReference type="Proteomes" id="UP001217417"/>
    </source>
</evidence>
<dbReference type="InterPro" id="IPR036961">
    <property type="entry name" value="Kinesin_motor_dom_sf"/>
</dbReference>
<dbReference type="GO" id="GO:0000073">
    <property type="term" value="P:initial mitotic spindle pole body separation"/>
    <property type="evidence" value="ECO:0007669"/>
    <property type="project" value="TreeGrafter"/>
</dbReference>
<dbReference type="AlphaFoldDB" id="A0AAD7QZS7"/>
<proteinExistence type="inferred from homology"/>
<keyword evidence="10" id="KW-0206">Cytoskeleton</keyword>
<accession>A0AAD7QZS7</accession>
<dbReference type="SMART" id="SM00129">
    <property type="entry name" value="KISc"/>
    <property type="match status" value="1"/>
</dbReference>
<dbReference type="Proteomes" id="UP001217417">
    <property type="component" value="Unassembled WGS sequence"/>
</dbReference>
<dbReference type="Gene3D" id="3.40.850.10">
    <property type="entry name" value="Kinesin motor domain"/>
    <property type="match status" value="1"/>
</dbReference>
<evidence type="ECO:0000256" key="6">
    <source>
        <dbReference type="ARBA" id="ARBA00022776"/>
    </source>
</evidence>
<keyword evidence="18" id="KW-0378">Hydrolase</keyword>
<keyword evidence="19" id="KW-1185">Reference proteome</keyword>
<organism evidence="18 19">
    <name type="scientific">Lipomyces tetrasporus</name>
    <dbReference type="NCBI Taxonomy" id="54092"/>
    <lineage>
        <taxon>Eukaryota</taxon>
        <taxon>Fungi</taxon>
        <taxon>Dikarya</taxon>
        <taxon>Ascomycota</taxon>
        <taxon>Saccharomycotina</taxon>
        <taxon>Lipomycetes</taxon>
        <taxon>Lipomycetales</taxon>
        <taxon>Lipomycetaceae</taxon>
        <taxon>Lipomyces</taxon>
    </lineage>
</organism>
<dbReference type="RefSeq" id="XP_056047331.1">
    <property type="nucleotide sequence ID" value="XM_056186299.1"/>
</dbReference>
<dbReference type="PROSITE" id="PS00411">
    <property type="entry name" value="KINESIN_MOTOR_1"/>
    <property type="match status" value="1"/>
</dbReference>
<dbReference type="InterPro" id="IPR001752">
    <property type="entry name" value="Kinesin_motor_dom"/>
</dbReference>
<feature type="compositionally biased region" description="Low complexity" evidence="16">
    <location>
        <begin position="28"/>
        <end position="40"/>
    </location>
</feature>
<comment type="subcellular location">
    <subcellularLocation>
        <location evidence="1">Cytoplasm</location>
        <location evidence="1">Cytoskeleton</location>
        <location evidence="1">Spindle</location>
    </subcellularLocation>
</comment>
<protein>
    <recommendedName>
        <fullName evidence="14">Kinesin-like protein KIP1</fullName>
    </recommendedName>
</protein>
<feature type="compositionally biased region" description="Low complexity" evidence="16">
    <location>
        <begin position="89"/>
        <end position="103"/>
    </location>
</feature>
<dbReference type="EMBL" id="JARPMG010000001">
    <property type="protein sequence ID" value="KAJ8103881.1"/>
    <property type="molecule type" value="Genomic_DNA"/>
</dbReference>
<dbReference type="SUPFAM" id="SSF52540">
    <property type="entry name" value="P-loop containing nucleoside triphosphate hydrolases"/>
    <property type="match status" value="1"/>
</dbReference>
<evidence type="ECO:0000256" key="1">
    <source>
        <dbReference type="ARBA" id="ARBA00004186"/>
    </source>
</evidence>
<dbReference type="CDD" id="cd01364">
    <property type="entry name" value="KISc_BimC_Eg5"/>
    <property type="match status" value="1"/>
</dbReference>
<feature type="compositionally biased region" description="Polar residues" evidence="16">
    <location>
        <begin position="1"/>
        <end position="22"/>
    </location>
</feature>
<dbReference type="PROSITE" id="PS50067">
    <property type="entry name" value="KINESIN_MOTOR_2"/>
    <property type="match status" value="1"/>
</dbReference>
<dbReference type="GO" id="GO:0051301">
    <property type="term" value="P:cell division"/>
    <property type="evidence" value="ECO:0007669"/>
    <property type="project" value="UniProtKB-KW"/>
</dbReference>
<evidence type="ECO:0000256" key="10">
    <source>
        <dbReference type="ARBA" id="ARBA00023212"/>
    </source>
</evidence>
<dbReference type="PANTHER" id="PTHR47970:SF12">
    <property type="entry name" value="KINESIN FAMILY MEMBER 11"/>
    <property type="match status" value="1"/>
</dbReference>
<keyword evidence="3" id="KW-0132">Cell division</keyword>
<feature type="compositionally biased region" description="Low complexity" evidence="16">
    <location>
        <begin position="47"/>
        <end position="60"/>
    </location>
</feature>
<evidence type="ECO:0000256" key="2">
    <source>
        <dbReference type="ARBA" id="ARBA00022490"/>
    </source>
</evidence>
<keyword evidence="4" id="KW-0493">Microtubule</keyword>
<dbReference type="InterPro" id="IPR047241">
    <property type="entry name" value="KIF11-like_kin_motor_dom"/>
</dbReference>
<dbReference type="GO" id="GO:0008574">
    <property type="term" value="F:plus-end-directed microtubule motor activity"/>
    <property type="evidence" value="ECO:0007669"/>
    <property type="project" value="TreeGrafter"/>
</dbReference>
<keyword evidence="2" id="KW-0963">Cytoplasm</keyword>
<reference evidence="18" key="1">
    <citation type="submission" date="2023-03" db="EMBL/GenBank/DDBJ databases">
        <title>Near-Complete genome sequence of Lipomyces tetrasporous NRRL Y-64009, an oleaginous yeast capable of growing on lignocellulosic hydrolysates.</title>
        <authorList>
            <consortium name="Lawrence Berkeley National Laboratory"/>
            <person name="Jagtap S.S."/>
            <person name="Liu J.-J."/>
            <person name="Walukiewicz H.E."/>
            <person name="Pangilinan J."/>
            <person name="Lipzen A."/>
            <person name="Ahrendt S."/>
            <person name="Koriabine M."/>
            <person name="Cobaugh K."/>
            <person name="Salamov A."/>
            <person name="Yoshinaga Y."/>
            <person name="Ng V."/>
            <person name="Daum C."/>
            <person name="Grigoriev I.V."/>
            <person name="Slininger P.J."/>
            <person name="Dien B.S."/>
            <person name="Jin Y.-S."/>
            <person name="Rao C.V."/>
        </authorList>
    </citation>
    <scope>NUCLEOTIDE SEQUENCE</scope>
    <source>
        <strain evidence="18">NRRL Y-64009</strain>
    </source>
</reference>